<reference evidence="2 3" key="1">
    <citation type="submission" date="2015-04" db="EMBL/GenBank/DDBJ databases">
        <authorList>
            <person name="Syromyatnikov M.Y."/>
            <person name="Popov V.N."/>
        </authorList>
    </citation>
    <scope>NUCLEOTIDE SEQUENCE [LARGE SCALE GENOMIC DNA]</scope>
</reference>
<proteinExistence type="predicted"/>
<evidence type="ECO:0000313" key="2">
    <source>
        <dbReference type="EMBL" id="CRL03883.1"/>
    </source>
</evidence>
<dbReference type="Proteomes" id="UP000183832">
    <property type="component" value="Unassembled WGS sequence"/>
</dbReference>
<keyword evidence="1" id="KW-0472">Membrane</keyword>
<gene>
    <name evidence="2" type="ORF">CLUMA_CG017007</name>
</gene>
<organism evidence="2 3">
    <name type="scientific">Clunio marinus</name>
    <dbReference type="NCBI Taxonomy" id="568069"/>
    <lineage>
        <taxon>Eukaryota</taxon>
        <taxon>Metazoa</taxon>
        <taxon>Ecdysozoa</taxon>
        <taxon>Arthropoda</taxon>
        <taxon>Hexapoda</taxon>
        <taxon>Insecta</taxon>
        <taxon>Pterygota</taxon>
        <taxon>Neoptera</taxon>
        <taxon>Endopterygota</taxon>
        <taxon>Diptera</taxon>
        <taxon>Nematocera</taxon>
        <taxon>Chironomoidea</taxon>
        <taxon>Chironomidae</taxon>
        <taxon>Clunio</taxon>
    </lineage>
</organism>
<sequence>MRETQSGFHVTILSAQNFDLIIINVVSVTVLTSYISSLVGCFTICDNTFPIKCVSENLTSMTPIKDIFFDSPNKNQKKNRKMRKNI</sequence>
<evidence type="ECO:0000313" key="3">
    <source>
        <dbReference type="Proteomes" id="UP000183832"/>
    </source>
</evidence>
<evidence type="ECO:0000256" key="1">
    <source>
        <dbReference type="SAM" id="Phobius"/>
    </source>
</evidence>
<keyword evidence="1" id="KW-0812">Transmembrane</keyword>
<name>A0A1J1IUE6_9DIPT</name>
<keyword evidence="1" id="KW-1133">Transmembrane helix</keyword>
<accession>A0A1J1IUE6</accession>
<protein>
    <submittedName>
        <fullName evidence="2">CLUMA_CG017007, isoform A</fullName>
    </submittedName>
</protein>
<dbReference type="AlphaFoldDB" id="A0A1J1IUE6"/>
<feature type="transmembrane region" description="Helical" evidence="1">
    <location>
        <begin position="20"/>
        <end position="45"/>
    </location>
</feature>
<keyword evidence="3" id="KW-1185">Reference proteome</keyword>
<dbReference type="EMBL" id="CVRI01000060">
    <property type="protein sequence ID" value="CRL03883.1"/>
    <property type="molecule type" value="Genomic_DNA"/>
</dbReference>